<reference evidence="1" key="1">
    <citation type="journal article" date="2014" name="Front. Microbiol.">
        <title>High frequency of phylogenetically diverse reductive dehalogenase-homologous genes in deep subseafloor sedimentary metagenomes.</title>
        <authorList>
            <person name="Kawai M."/>
            <person name="Futagami T."/>
            <person name="Toyoda A."/>
            <person name="Takaki Y."/>
            <person name="Nishi S."/>
            <person name="Hori S."/>
            <person name="Arai W."/>
            <person name="Tsubouchi T."/>
            <person name="Morono Y."/>
            <person name="Uchiyama I."/>
            <person name="Ito T."/>
            <person name="Fujiyama A."/>
            <person name="Inagaki F."/>
            <person name="Takami H."/>
        </authorList>
    </citation>
    <scope>NUCLEOTIDE SEQUENCE</scope>
    <source>
        <strain evidence="1">Expedition CK06-06</strain>
    </source>
</reference>
<dbReference type="SUPFAM" id="SSF53335">
    <property type="entry name" value="S-adenosyl-L-methionine-dependent methyltransferases"/>
    <property type="match status" value="1"/>
</dbReference>
<dbReference type="EMBL" id="BARV01043019">
    <property type="protein sequence ID" value="GAI53061.1"/>
    <property type="molecule type" value="Genomic_DNA"/>
</dbReference>
<dbReference type="InterPro" id="IPR029063">
    <property type="entry name" value="SAM-dependent_MTases_sf"/>
</dbReference>
<comment type="caution">
    <text evidence="1">The sequence shown here is derived from an EMBL/GenBank/DDBJ whole genome shotgun (WGS) entry which is preliminary data.</text>
</comment>
<protein>
    <recommendedName>
        <fullName evidence="2">Methyltransferase type 11 domain-containing protein</fullName>
    </recommendedName>
</protein>
<proteinExistence type="predicted"/>
<name>X1QE20_9ZZZZ</name>
<dbReference type="Gene3D" id="3.40.50.150">
    <property type="entry name" value="Vaccinia Virus protein VP39"/>
    <property type="match status" value="1"/>
</dbReference>
<accession>X1QE20</accession>
<dbReference type="CDD" id="cd02440">
    <property type="entry name" value="AdoMet_MTases"/>
    <property type="match status" value="1"/>
</dbReference>
<evidence type="ECO:0008006" key="2">
    <source>
        <dbReference type="Google" id="ProtNLM"/>
    </source>
</evidence>
<dbReference type="PANTHER" id="PTHR43861">
    <property type="entry name" value="TRANS-ACONITATE 2-METHYLTRANSFERASE-RELATED"/>
    <property type="match status" value="1"/>
</dbReference>
<organism evidence="1">
    <name type="scientific">marine sediment metagenome</name>
    <dbReference type="NCBI Taxonomy" id="412755"/>
    <lineage>
        <taxon>unclassified sequences</taxon>
        <taxon>metagenomes</taxon>
        <taxon>ecological metagenomes</taxon>
    </lineage>
</organism>
<evidence type="ECO:0000313" key="1">
    <source>
        <dbReference type="EMBL" id="GAI53061.1"/>
    </source>
</evidence>
<dbReference type="AlphaFoldDB" id="X1QE20"/>
<gene>
    <name evidence="1" type="ORF">S06H3_64414</name>
</gene>
<dbReference type="Pfam" id="PF13489">
    <property type="entry name" value="Methyltransf_23"/>
    <property type="match status" value="1"/>
</dbReference>
<feature type="non-terminal residue" evidence="1">
    <location>
        <position position="100"/>
    </location>
</feature>
<sequence length="100" mass="11857">MKFIKKTFYYYLNRTYNVARYIHRYDCKKVLDIGCGTGELAKYIDENVKLWGLDIKPIQHKRYNFTKHDLNDPFPFPSGFFDCVVANAVLEHIPDFTNVL</sequence>